<sequence length="666" mass="76710">MKAAAEGINIFQVAGMLAELNKEQREAATTINGRILVIAGAGSGKTKTLTTRIANMIANQVKPYNIFCATFTNKAAREMKERLSKIIGEDNTDKVWMGTFHSLCVRILRKHAHLLGYEQKENRCNFVIYDSYDVLKLIERIYKTMNIDGKYKPGLAMNYIDNAKNNLWTTEYCLYNNADSETQEAMARVYHRYQEIMKESNAMDFGDLIMNVVTILEEHPEAADYWQSKFHYVMSDEYQDTNPAQFALLCKLAEPHMNIFAVGDPDQSIYRFRGSDINIIMDFERHFSPCEIIKLEENYRSTNVVVQAGNSLISNNPAPYDKVLRSNKEEGDKIEIIELATEFTEAAYVASKIKHMVLAENYNWSDFAILYRAGFQSMPFEQLFVHNFIPFKVIGGTSFFEREEIKDASSYLRIIFNRRDDAAMLRVLNKPTRGIGKTSQDAVEDYANNHSISIYKALKSVDNIDSIKKSAAGKIKSFLSTLNHLEEKSQSNMGLSKYVRYVLEQTGIFIMYRKRAEKEKDGHERLENLEEFINLIDHYEKKNPNKPLDEFLQEMSLITDYQKDGEDTTNVVKMMTMHGSKGLEFPVVFNVGWNEKIFPSWRSSSEVELEEERRLAYVGITRAEEKLFISYSNQRSRPDGKGIQSYDASRFIDEISEDIRTKSEIL</sequence>
<protein>
    <recommendedName>
        <fullName evidence="9">DNA 3'-5' helicase</fullName>
        <ecNumber evidence="9">5.6.2.4</ecNumber>
    </recommendedName>
</protein>
<evidence type="ECO:0000256" key="6">
    <source>
        <dbReference type="ARBA" id="ARBA00023125"/>
    </source>
</evidence>
<dbReference type="Pfam" id="PF00580">
    <property type="entry name" value="UvrD-helicase"/>
    <property type="match status" value="1"/>
</dbReference>
<dbReference type="GO" id="GO:0005524">
    <property type="term" value="F:ATP binding"/>
    <property type="evidence" value="ECO:0007669"/>
    <property type="project" value="UniProtKB-UniRule"/>
</dbReference>
<evidence type="ECO:0000256" key="2">
    <source>
        <dbReference type="ARBA" id="ARBA00022741"/>
    </source>
</evidence>
<dbReference type="OrthoDB" id="9810135at2"/>
<reference evidence="15" key="2">
    <citation type="submission" date="2014-05" db="EMBL/GenBank/DDBJ databases">
        <title>Draft genome sequence of Virgibacillus massiliensis Vm-5.</title>
        <authorList>
            <person name="Khelaifia S."/>
            <person name="Croce O."/>
            <person name="Lagier J.C."/>
            <person name="Raoult D."/>
        </authorList>
    </citation>
    <scope>NUCLEOTIDE SEQUENCE [LARGE SCALE GENOMIC DNA]</scope>
    <source>
        <strain evidence="15">Vm-5</strain>
    </source>
</reference>
<feature type="domain" description="UvrD-like helicase ATP-binding" evidence="12">
    <location>
        <begin position="18"/>
        <end position="302"/>
    </location>
</feature>
<dbReference type="InterPro" id="IPR014016">
    <property type="entry name" value="UvrD-like_ATP-bd"/>
</dbReference>
<dbReference type="EC" id="5.6.2.4" evidence="9"/>
<dbReference type="InterPro" id="IPR027417">
    <property type="entry name" value="P-loop_NTPase"/>
</dbReference>
<dbReference type="InterPro" id="IPR000212">
    <property type="entry name" value="DNA_helicase_UvrD/REP"/>
</dbReference>
<dbReference type="PROSITE" id="PS51217">
    <property type="entry name" value="UVRD_HELICASE_CTER"/>
    <property type="match status" value="1"/>
</dbReference>
<reference evidence="14 15" key="1">
    <citation type="submission" date="2014-03" db="EMBL/GenBank/DDBJ databases">
        <authorList>
            <person name="Urmite Genomes U."/>
        </authorList>
    </citation>
    <scope>NUCLEOTIDE SEQUENCE [LARGE SCALE GENOMIC DNA]</scope>
    <source>
        <strain evidence="14 15">Vm-5</strain>
    </source>
</reference>
<dbReference type="GO" id="GO:0000725">
    <property type="term" value="P:recombinational repair"/>
    <property type="evidence" value="ECO:0007669"/>
    <property type="project" value="TreeGrafter"/>
</dbReference>
<dbReference type="PANTHER" id="PTHR11070">
    <property type="entry name" value="UVRD / RECB / PCRA DNA HELICASE FAMILY MEMBER"/>
    <property type="match status" value="1"/>
</dbReference>
<dbReference type="STRING" id="1462526.BN990_04305"/>
<comment type="similarity">
    <text evidence="1">Belongs to the helicase family. UvrD subfamily.</text>
</comment>
<comment type="caution">
    <text evidence="14">The sequence shown here is derived from an EMBL/GenBank/DDBJ whole genome shotgun (WGS) entry which is preliminary data.</text>
</comment>
<proteinExistence type="inferred from homology"/>
<keyword evidence="2 11" id="KW-0547">Nucleotide-binding</keyword>
<organism evidence="14 15">
    <name type="scientific">Virgibacillus massiliensis</name>
    <dbReference type="NCBI Taxonomy" id="1462526"/>
    <lineage>
        <taxon>Bacteria</taxon>
        <taxon>Bacillati</taxon>
        <taxon>Bacillota</taxon>
        <taxon>Bacilli</taxon>
        <taxon>Bacillales</taxon>
        <taxon>Bacillaceae</taxon>
        <taxon>Virgibacillus</taxon>
    </lineage>
</organism>
<evidence type="ECO:0000256" key="11">
    <source>
        <dbReference type="PROSITE-ProRule" id="PRU00560"/>
    </source>
</evidence>
<dbReference type="AlphaFoldDB" id="A0A024QJ02"/>
<keyword evidence="3 11" id="KW-0378">Hydrolase</keyword>
<dbReference type="GO" id="GO:0016887">
    <property type="term" value="F:ATP hydrolysis activity"/>
    <property type="evidence" value="ECO:0007669"/>
    <property type="project" value="RHEA"/>
</dbReference>
<evidence type="ECO:0000256" key="8">
    <source>
        <dbReference type="ARBA" id="ARBA00034617"/>
    </source>
</evidence>
<evidence type="ECO:0000313" key="14">
    <source>
        <dbReference type="EMBL" id="CDQ41926.1"/>
    </source>
</evidence>
<comment type="catalytic activity">
    <reaction evidence="8">
        <text>Couples ATP hydrolysis with the unwinding of duplex DNA by translocating in the 3'-5' direction.</text>
        <dbReference type="EC" id="5.6.2.4"/>
    </reaction>
</comment>
<dbReference type="CDD" id="cd17932">
    <property type="entry name" value="DEXQc_UvrD"/>
    <property type="match status" value="1"/>
</dbReference>
<dbReference type="GO" id="GO:0043138">
    <property type="term" value="F:3'-5' DNA helicase activity"/>
    <property type="evidence" value="ECO:0007669"/>
    <property type="project" value="UniProtKB-EC"/>
</dbReference>
<evidence type="ECO:0000256" key="9">
    <source>
        <dbReference type="ARBA" id="ARBA00034808"/>
    </source>
</evidence>
<evidence type="ECO:0000259" key="13">
    <source>
        <dbReference type="PROSITE" id="PS51217"/>
    </source>
</evidence>
<dbReference type="Pfam" id="PF13361">
    <property type="entry name" value="UvrD_C"/>
    <property type="match status" value="1"/>
</dbReference>
<dbReference type="InterPro" id="IPR014017">
    <property type="entry name" value="DNA_helicase_UvrD-like_C"/>
</dbReference>
<feature type="binding site" evidence="11">
    <location>
        <begin position="39"/>
        <end position="46"/>
    </location>
    <ligand>
        <name>ATP</name>
        <dbReference type="ChEBI" id="CHEBI:30616"/>
    </ligand>
</feature>
<keyword evidence="6" id="KW-0238">DNA-binding</keyword>
<dbReference type="SUPFAM" id="SSF52540">
    <property type="entry name" value="P-loop containing nucleoside triphosphate hydrolases"/>
    <property type="match status" value="1"/>
</dbReference>
<evidence type="ECO:0000256" key="4">
    <source>
        <dbReference type="ARBA" id="ARBA00022806"/>
    </source>
</evidence>
<dbReference type="PANTHER" id="PTHR11070:SF2">
    <property type="entry name" value="ATP-DEPENDENT DNA HELICASE SRS2"/>
    <property type="match status" value="1"/>
</dbReference>
<keyword evidence="4 11" id="KW-0347">Helicase</keyword>
<evidence type="ECO:0000256" key="1">
    <source>
        <dbReference type="ARBA" id="ARBA00009922"/>
    </source>
</evidence>
<keyword evidence="15" id="KW-1185">Reference proteome</keyword>
<gene>
    <name evidence="14" type="primary">pcrA_2</name>
    <name evidence="14" type="ORF">BN990_04305</name>
</gene>
<dbReference type="Gene3D" id="3.40.50.300">
    <property type="entry name" value="P-loop containing nucleotide triphosphate hydrolases"/>
    <property type="match status" value="2"/>
</dbReference>
<dbReference type="EMBL" id="CCDP010000003">
    <property type="protein sequence ID" value="CDQ41926.1"/>
    <property type="molecule type" value="Genomic_DNA"/>
</dbReference>
<dbReference type="Gene3D" id="1.10.486.10">
    <property type="entry name" value="PCRA, domain 4"/>
    <property type="match status" value="1"/>
</dbReference>
<dbReference type="InterPro" id="IPR013986">
    <property type="entry name" value="DExx_box_DNA_helicase_dom_sf"/>
</dbReference>
<dbReference type="RefSeq" id="WP_051739372.1">
    <property type="nucleotide sequence ID" value="NZ_BNER01000008.1"/>
</dbReference>
<dbReference type="PROSITE" id="PS51198">
    <property type="entry name" value="UVRD_HELICASE_ATP_BIND"/>
    <property type="match status" value="1"/>
</dbReference>
<evidence type="ECO:0000256" key="5">
    <source>
        <dbReference type="ARBA" id="ARBA00022840"/>
    </source>
</evidence>
<evidence type="ECO:0000256" key="7">
    <source>
        <dbReference type="ARBA" id="ARBA00023235"/>
    </source>
</evidence>
<evidence type="ECO:0000259" key="12">
    <source>
        <dbReference type="PROSITE" id="PS51198"/>
    </source>
</evidence>
<dbReference type="GO" id="GO:0003677">
    <property type="term" value="F:DNA binding"/>
    <property type="evidence" value="ECO:0007669"/>
    <property type="project" value="UniProtKB-KW"/>
</dbReference>
<accession>A0A024QJ02</accession>
<evidence type="ECO:0000313" key="15">
    <source>
        <dbReference type="Proteomes" id="UP000028875"/>
    </source>
</evidence>
<dbReference type="GO" id="GO:0005829">
    <property type="term" value="C:cytosol"/>
    <property type="evidence" value="ECO:0007669"/>
    <property type="project" value="TreeGrafter"/>
</dbReference>
<dbReference type="eggNOG" id="COG0210">
    <property type="taxonomic scope" value="Bacteria"/>
</dbReference>
<feature type="domain" description="UvrD-like helicase C-terminal" evidence="13">
    <location>
        <begin position="303"/>
        <end position="582"/>
    </location>
</feature>
<dbReference type="Proteomes" id="UP000028875">
    <property type="component" value="Unassembled WGS sequence"/>
</dbReference>
<evidence type="ECO:0000256" key="10">
    <source>
        <dbReference type="ARBA" id="ARBA00048988"/>
    </source>
</evidence>
<dbReference type="Gene3D" id="1.10.10.160">
    <property type="match status" value="1"/>
</dbReference>
<name>A0A024QJ02_9BACI</name>
<comment type="catalytic activity">
    <reaction evidence="10">
        <text>ATP + H2O = ADP + phosphate + H(+)</text>
        <dbReference type="Rhea" id="RHEA:13065"/>
        <dbReference type="ChEBI" id="CHEBI:15377"/>
        <dbReference type="ChEBI" id="CHEBI:15378"/>
        <dbReference type="ChEBI" id="CHEBI:30616"/>
        <dbReference type="ChEBI" id="CHEBI:43474"/>
        <dbReference type="ChEBI" id="CHEBI:456216"/>
        <dbReference type="EC" id="5.6.2.4"/>
    </reaction>
</comment>
<keyword evidence="7" id="KW-0413">Isomerase</keyword>
<keyword evidence="5 11" id="KW-0067">ATP-binding</keyword>
<evidence type="ECO:0000256" key="3">
    <source>
        <dbReference type="ARBA" id="ARBA00022801"/>
    </source>
</evidence>
<dbReference type="FunFam" id="1.10.486.10:FF:000003">
    <property type="entry name" value="ATP-dependent DNA helicase"/>
    <property type="match status" value="1"/>
</dbReference>